<organism evidence="2 3">
    <name type="scientific">Stachybotrys chlorohalonatus (strain IBT 40285)</name>
    <dbReference type="NCBI Taxonomy" id="1283841"/>
    <lineage>
        <taxon>Eukaryota</taxon>
        <taxon>Fungi</taxon>
        <taxon>Dikarya</taxon>
        <taxon>Ascomycota</taxon>
        <taxon>Pezizomycotina</taxon>
        <taxon>Sordariomycetes</taxon>
        <taxon>Hypocreomycetidae</taxon>
        <taxon>Hypocreales</taxon>
        <taxon>Stachybotryaceae</taxon>
        <taxon>Stachybotrys</taxon>
    </lineage>
</organism>
<accession>A0A084QAR5</accession>
<dbReference type="HOGENOM" id="CLU_934383_0_0_1"/>
<dbReference type="OrthoDB" id="5151018at2759"/>
<gene>
    <name evidence="2" type="ORF">S40285_10561</name>
</gene>
<feature type="compositionally biased region" description="Low complexity" evidence="1">
    <location>
        <begin position="82"/>
        <end position="95"/>
    </location>
</feature>
<protein>
    <recommendedName>
        <fullName evidence="4">Aflatoxin regulatory protein domain-containing protein</fullName>
    </recommendedName>
</protein>
<evidence type="ECO:0000313" key="2">
    <source>
        <dbReference type="EMBL" id="KFA61050.1"/>
    </source>
</evidence>
<proteinExistence type="predicted"/>
<feature type="region of interest" description="Disordered" evidence="1">
    <location>
        <begin position="79"/>
        <end position="122"/>
    </location>
</feature>
<dbReference type="InParanoid" id="A0A084QAR5"/>
<dbReference type="EMBL" id="KL660875">
    <property type="protein sequence ID" value="KFA61050.1"/>
    <property type="molecule type" value="Genomic_DNA"/>
</dbReference>
<evidence type="ECO:0000256" key="1">
    <source>
        <dbReference type="SAM" id="MobiDB-lite"/>
    </source>
</evidence>
<evidence type="ECO:0000313" key="3">
    <source>
        <dbReference type="Proteomes" id="UP000028524"/>
    </source>
</evidence>
<sequence length="298" mass="31907">MDKDTQSLLAYHSYLSPSTSDVLNPFDDKSDGDWGFGASLHQHRSAMAMSVADTSNTHSPSPMMQQQQHASLANLAKSPPMSGIGSSGSSVHGGSNTNAYGSPEHHDVSGMSMPSDDAARQQQPPGACGCLRILTNKLCALNEVERKSDHLRLDTTLSKGSAVLTCSATALACPLCLLDSKVILLVMTLLQTIINWARDGCGSSTAPQDSPPVVFGEWPVSREDGNAVRAVLITRVMTRTATTLDVLRQRIRDFAAVAKQQKLAYQAMEAEALQATLQRVIHSMSEVTQMIKAKGLDA</sequence>
<reference evidence="2 3" key="1">
    <citation type="journal article" date="2014" name="BMC Genomics">
        <title>Comparative genome sequencing reveals chemotype-specific gene clusters in the toxigenic black mold Stachybotrys.</title>
        <authorList>
            <person name="Semeiks J."/>
            <person name="Borek D."/>
            <person name="Otwinowski Z."/>
            <person name="Grishin N.V."/>
        </authorList>
    </citation>
    <scope>NUCLEOTIDE SEQUENCE [LARGE SCALE GENOMIC DNA]</scope>
    <source>
        <strain evidence="2 3">IBT 40285</strain>
    </source>
</reference>
<dbReference type="AlphaFoldDB" id="A0A084QAR5"/>
<evidence type="ECO:0008006" key="4">
    <source>
        <dbReference type="Google" id="ProtNLM"/>
    </source>
</evidence>
<keyword evidence="3" id="KW-1185">Reference proteome</keyword>
<dbReference type="Proteomes" id="UP000028524">
    <property type="component" value="Unassembled WGS sequence"/>
</dbReference>
<name>A0A084QAR5_STAC4</name>